<dbReference type="Proteomes" id="UP001501585">
    <property type="component" value="Unassembled WGS sequence"/>
</dbReference>
<keyword evidence="2" id="KW-0732">Signal</keyword>
<dbReference type="RefSeq" id="WP_344159427.1">
    <property type="nucleotide sequence ID" value="NZ_BAAAPC010000001.1"/>
</dbReference>
<feature type="compositionally biased region" description="Polar residues" evidence="1">
    <location>
        <begin position="334"/>
        <end position="343"/>
    </location>
</feature>
<protein>
    <submittedName>
        <fullName evidence="3">Uncharacterized protein</fullName>
    </submittedName>
</protein>
<reference evidence="4" key="1">
    <citation type="journal article" date="2019" name="Int. J. Syst. Evol. Microbiol.">
        <title>The Global Catalogue of Microorganisms (GCM) 10K type strain sequencing project: providing services to taxonomists for standard genome sequencing and annotation.</title>
        <authorList>
            <consortium name="The Broad Institute Genomics Platform"/>
            <consortium name="The Broad Institute Genome Sequencing Center for Infectious Disease"/>
            <person name="Wu L."/>
            <person name="Ma J."/>
        </authorList>
    </citation>
    <scope>NUCLEOTIDE SEQUENCE [LARGE SCALE GENOMIC DNA]</scope>
    <source>
        <strain evidence="4">JCM 15313</strain>
    </source>
</reference>
<evidence type="ECO:0000313" key="3">
    <source>
        <dbReference type="EMBL" id="GAA1980281.1"/>
    </source>
</evidence>
<keyword evidence="4" id="KW-1185">Reference proteome</keyword>
<evidence type="ECO:0000256" key="2">
    <source>
        <dbReference type="SAM" id="SignalP"/>
    </source>
</evidence>
<accession>A0ABP5DL90</accession>
<gene>
    <name evidence="3" type="ORF">GCM10009799_01750</name>
</gene>
<feature type="signal peptide" evidence="2">
    <location>
        <begin position="1"/>
        <end position="31"/>
    </location>
</feature>
<name>A0ABP5DL90_9ACTN</name>
<organism evidence="3 4">
    <name type="scientific">Nocardiopsis rhodophaea</name>
    <dbReference type="NCBI Taxonomy" id="280238"/>
    <lineage>
        <taxon>Bacteria</taxon>
        <taxon>Bacillati</taxon>
        <taxon>Actinomycetota</taxon>
        <taxon>Actinomycetes</taxon>
        <taxon>Streptosporangiales</taxon>
        <taxon>Nocardiopsidaceae</taxon>
        <taxon>Nocardiopsis</taxon>
    </lineage>
</organism>
<sequence length="444" mass="45089">MFQFARTSAKAVVVAASAAGFIAFGTGFAGADVLGDTVAPGTVPSLKFGLAGHTPDLSQAVSAPKTDNLTTSHGDMSGVGPQSQAKVDEVQGTLDKVTNTVGLSDEVEHQRSGPDIHGALDSGVDKKLPSKPGGTHETLHNTVNQLHGATNAVHSLDAQGLTQKAKGLADVDGLAGAKSPLAADGLPVAGKVGGNLPVVGGVTKPSQGTNGAVQQNISHQRAVDHGSPRSVHPLGDDPSAAPPAPTASDMPDLPLPLFAVLTPLKQIAGGASQQPAVRPTSHQVDVDSDLPTDQVTKQVPTDQAPADQVPTEQLPTEGLPTDGLPTDGLPMDQLPTSQLTSQLPTDQLPLGLKELLAPETPEVSTPAQAETLPADVTAESANNETETAEPSEAADPIKAKNLPADVDVNEKAKRNQKAPLLDLTNAGLVGDLAGNAGLQDTLAM</sequence>
<feature type="region of interest" description="Disordered" evidence="1">
    <location>
        <begin position="220"/>
        <end position="251"/>
    </location>
</feature>
<evidence type="ECO:0000256" key="1">
    <source>
        <dbReference type="SAM" id="MobiDB-lite"/>
    </source>
</evidence>
<proteinExistence type="predicted"/>
<feature type="region of interest" description="Disordered" evidence="1">
    <location>
        <begin position="298"/>
        <end position="343"/>
    </location>
</feature>
<comment type="caution">
    <text evidence="3">The sequence shown here is derived from an EMBL/GenBank/DDBJ whole genome shotgun (WGS) entry which is preliminary data.</text>
</comment>
<feature type="region of interest" description="Disordered" evidence="1">
    <location>
        <begin position="360"/>
        <end position="411"/>
    </location>
</feature>
<feature type="chain" id="PRO_5047323172" evidence="2">
    <location>
        <begin position="32"/>
        <end position="444"/>
    </location>
</feature>
<evidence type="ECO:0000313" key="4">
    <source>
        <dbReference type="Proteomes" id="UP001501585"/>
    </source>
</evidence>
<dbReference type="EMBL" id="BAAAPC010000001">
    <property type="protein sequence ID" value="GAA1980281.1"/>
    <property type="molecule type" value="Genomic_DNA"/>
</dbReference>